<name>A0A3B0SEL7_9ZZZZ</name>
<dbReference type="EMBL" id="UOEF01000188">
    <property type="protein sequence ID" value="VAV94693.1"/>
    <property type="molecule type" value="Genomic_DNA"/>
</dbReference>
<organism evidence="1">
    <name type="scientific">hydrothermal vent metagenome</name>
    <dbReference type="NCBI Taxonomy" id="652676"/>
    <lineage>
        <taxon>unclassified sequences</taxon>
        <taxon>metagenomes</taxon>
        <taxon>ecological metagenomes</taxon>
    </lineage>
</organism>
<proteinExistence type="predicted"/>
<evidence type="ECO:0000313" key="1">
    <source>
        <dbReference type="EMBL" id="VAV94693.1"/>
    </source>
</evidence>
<reference evidence="1" key="1">
    <citation type="submission" date="2018-06" db="EMBL/GenBank/DDBJ databases">
        <authorList>
            <person name="Zhirakovskaya E."/>
        </authorList>
    </citation>
    <scope>NUCLEOTIDE SEQUENCE</scope>
</reference>
<protein>
    <submittedName>
        <fullName evidence="1">Uncharacterized protein</fullName>
    </submittedName>
</protein>
<sequence length="37" mass="4230">MEHRHHGRLFGHIISGDILMEQSSLYFRDGLSGLLCC</sequence>
<dbReference type="AlphaFoldDB" id="A0A3B0SEL7"/>
<gene>
    <name evidence="1" type="ORF">MNBD_ALPHA04-67</name>
</gene>
<accession>A0A3B0SEL7</accession>